<feature type="signal peptide" evidence="2">
    <location>
        <begin position="1"/>
        <end position="33"/>
    </location>
</feature>
<dbReference type="AlphaFoldDB" id="A0A139AVS6"/>
<feature type="chain" id="PRO_5007296445" evidence="2">
    <location>
        <begin position="34"/>
        <end position="328"/>
    </location>
</feature>
<evidence type="ECO:0000313" key="4">
    <source>
        <dbReference type="Proteomes" id="UP000070544"/>
    </source>
</evidence>
<keyword evidence="2" id="KW-0732">Signal</keyword>
<dbReference type="Proteomes" id="UP000070544">
    <property type="component" value="Unassembled WGS sequence"/>
</dbReference>
<protein>
    <submittedName>
        <fullName evidence="3">Uncharacterized protein</fullName>
    </submittedName>
</protein>
<name>A0A139AVS6_GONPJ</name>
<keyword evidence="1" id="KW-0812">Transmembrane</keyword>
<keyword evidence="1" id="KW-1133">Transmembrane helix</keyword>
<dbReference type="EMBL" id="KQ965734">
    <property type="protein sequence ID" value="KXS20683.1"/>
    <property type="molecule type" value="Genomic_DNA"/>
</dbReference>
<proteinExistence type="predicted"/>
<accession>A0A139AVS6</accession>
<organism evidence="3 4">
    <name type="scientific">Gonapodya prolifera (strain JEL478)</name>
    <name type="common">Monoblepharis prolifera</name>
    <dbReference type="NCBI Taxonomy" id="1344416"/>
    <lineage>
        <taxon>Eukaryota</taxon>
        <taxon>Fungi</taxon>
        <taxon>Fungi incertae sedis</taxon>
        <taxon>Chytridiomycota</taxon>
        <taxon>Chytridiomycota incertae sedis</taxon>
        <taxon>Monoblepharidomycetes</taxon>
        <taxon>Monoblepharidales</taxon>
        <taxon>Gonapodyaceae</taxon>
        <taxon>Gonapodya</taxon>
    </lineage>
</organism>
<keyword evidence="1" id="KW-0472">Membrane</keyword>
<evidence type="ECO:0000256" key="1">
    <source>
        <dbReference type="SAM" id="Phobius"/>
    </source>
</evidence>
<sequence length="328" mass="34439">MAPRGYSRLSAITLYACLSFILLVASLVSAAHSRTKREMEDLAFREVAGGPAISIPVVESQFSRRQSANLTCPSGQRQCINVCIDNGLSCCESLKAYCFKGGDFCCSKEMCCGLGEVCVGGPFNSTCEPIPVEPKFNSSCSGNAQCPMGLFCTNGKCGCPSTKVPCNNNTKCCPALTFGQACTDGTECMNLLQCSQGLCSCPTSVSFACEGNTTCCTTNTLSSVVMGSAVPTTTAGANSGSPGLSVDSSGEQKSSVPLGAILGGTAAALLCTIALAAYFLARRRRQQSDNADIKVLRKVKKVGTDGTIYEEVVTTFEVCHMRDRYAQL</sequence>
<feature type="transmembrane region" description="Helical" evidence="1">
    <location>
        <begin position="258"/>
        <end position="281"/>
    </location>
</feature>
<keyword evidence="4" id="KW-1185">Reference proteome</keyword>
<evidence type="ECO:0000313" key="3">
    <source>
        <dbReference type="EMBL" id="KXS20683.1"/>
    </source>
</evidence>
<evidence type="ECO:0000256" key="2">
    <source>
        <dbReference type="SAM" id="SignalP"/>
    </source>
</evidence>
<reference evidence="3 4" key="1">
    <citation type="journal article" date="2015" name="Genome Biol. Evol.">
        <title>Phylogenomic analyses indicate that early fungi evolved digesting cell walls of algal ancestors of land plants.</title>
        <authorList>
            <person name="Chang Y."/>
            <person name="Wang S."/>
            <person name="Sekimoto S."/>
            <person name="Aerts A.L."/>
            <person name="Choi C."/>
            <person name="Clum A."/>
            <person name="LaButti K.M."/>
            <person name="Lindquist E.A."/>
            <person name="Yee Ngan C."/>
            <person name="Ohm R.A."/>
            <person name="Salamov A.A."/>
            <person name="Grigoriev I.V."/>
            <person name="Spatafora J.W."/>
            <person name="Berbee M.L."/>
        </authorList>
    </citation>
    <scope>NUCLEOTIDE SEQUENCE [LARGE SCALE GENOMIC DNA]</scope>
    <source>
        <strain evidence="3 4">JEL478</strain>
    </source>
</reference>
<gene>
    <name evidence="3" type="ORF">M427DRAFT_342551</name>
</gene>